<evidence type="ECO:0000313" key="4">
    <source>
        <dbReference type="EMBL" id="SFG35750.1"/>
    </source>
</evidence>
<sequence>MAAPTKIILDLDTGIDDAMCLTYVLGSPEVELIGVTGVFGNVQVEQGVRNARAILALYRQNHIPVIAGASRPEQGSGPYEVEEIVEFIHGHNGIGNIDIPDASEPATTDAKDAADFLIQAYHRFGQDLIIVPTGPETNIAEAMRRDKDFAHGARIVLMGGAVTIPGNVRPWSEANIFGDPDAANYLLRTAPQITMVGLDATQQVRLTKEDTARWRGNPKGDFLADAVDYYIDAHDRTAPGLNGCYLHDPLATAIAIDPSLGRYVPLNLKVDTDGPTRGRTIADETRLSKTPKTCHVTVGVDKERFLAELMSRILRVVGS</sequence>
<evidence type="ECO:0000256" key="2">
    <source>
        <dbReference type="ARBA" id="ARBA00023295"/>
    </source>
</evidence>
<feature type="domain" description="Inosine/uridine-preferring nucleoside hydrolase" evidence="3">
    <location>
        <begin position="7"/>
        <end position="306"/>
    </location>
</feature>
<dbReference type="EMBL" id="FOPJ01000003">
    <property type="protein sequence ID" value="SFG35750.1"/>
    <property type="molecule type" value="Genomic_DNA"/>
</dbReference>
<dbReference type="InterPro" id="IPR001910">
    <property type="entry name" value="Inosine/uridine_hydrolase_dom"/>
</dbReference>
<gene>
    <name evidence="4" type="ORF">SAMN05660282_00634</name>
</gene>
<dbReference type="AlphaFoldDB" id="A0A1I2R5R0"/>
<evidence type="ECO:0000256" key="1">
    <source>
        <dbReference type="ARBA" id="ARBA00022801"/>
    </source>
</evidence>
<protein>
    <submittedName>
        <fullName evidence="4">Purine nucleosidase</fullName>
    </submittedName>
</protein>
<reference evidence="4 5" key="1">
    <citation type="submission" date="2016-10" db="EMBL/GenBank/DDBJ databases">
        <authorList>
            <person name="de Groot N.N."/>
        </authorList>
    </citation>
    <scope>NUCLEOTIDE SEQUENCE [LARGE SCALE GENOMIC DNA]</scope>
    <source>
        <strain>J11</strain>
        <strain evidence="5">PG 39</strain>
    </source>
</reference>
<keyword evidence="1" id="KW-0378">Hydrolase</keyword>
<organism evidence="4 5">
    <name type="scientific">Corynebacterium spheniscorum</name>
    <dbReference type="NCBI Taxonomy" id="185761"/>
    <lineage>
        <taxon>Bacteria</taxon>
        <taxon>Bacillati</taxon>
        <taxon>Actinomycetota</taxon>
        <taxon>Actinomycetes</taxon>
        <taxon>Mycobacteriales</taxon>
        <taxon>Corynebacteriaceae</taxon>
        <taxon>Corynebacterium</taxon>
    </lineage>
</organism>
<accession>A0A1I2R5R0</accession>
<dbReference type="InterPro" id="IPR023186">
    <property type="entry name" value="IUNH"/>
</dbReference>
<dbReference type="GO" id="GO:0006152">
    <property type="term" value="P:purine nucleoside catabolic process"/>
    <property type="evidence" value="ECO:0007669"/>
    <property type="project" value="TreeGrafter"/>
</dbReference>
<dbReference type="OrthoDB" id="9797882at2"/>
<keyword evidence="2" id="KW-0326">Glycosidase</keyword>
<dbReference type="CDD" id="cd02650">
    <property type="entry name" value="nuc_hydro_CaPnhB"/>
    <property type="match status" value="1"/>
</dbReference>
<dbReference type="GO" id="GO:0005829">
    <property type="term" value="C:cytosol"/>
    <property type="evidence" value="ECO:0007669"/>
    <property type="project" value="TreeGrafter"/>
</dbReference>
<evidence type="ECO:0000313" key="5">
    <source>
        <dbReference type="Proteomes" id="UP000199065"/>
    </source>
</evidence>
<dbReference type="PANTHER" id="PTHR12304">
    <property type="entry name" value="INOSINE-URIDINE PREFERRING NUCLEOSIDE HYDROLASE"/>
    <property type="match status" value="1"/>
</dbReference>
<dbReference type="RefSeq" id="WP_092284353.1">
    <property type="nucleotide sequence ID" value="NZ_FOPJ01000003.1"/>
</dbReference>
<dbReference type="PANTHER" id="PTHR12304:SF4">
    <property type="entry name" value="URIDINE NUCLEOSIDASE"/>
    <property type="match status" value="1"/>
</dbReference>
<keyword evidence="5" id="KW-1185">Reference proteome</keyword>
<dbReference type="Proteomes" id="UP000199065">
    <property type="component" value="Unassembled WGS sequence"/>
</dbReference>
<dbReference type="Gene3D" id="3.90.245.10">
    <property type="entry name" value="Ribonucleoside hydrolase-like"/>
    <property type="match status" value="1"/>
</dbReference>
<dbReference type="SUPFAM" id="SSF53590">
    <property type="entry name" value="Nucleoside hydrolase"/>
    <property type="match status" value="1"/>
</dbReference>
<proteinExistence type="predicted"/>
<evidence type="ECO:0000259" key="3">
    <source>
        <dbReference type="Pfam" id="PF01156"/>
    </source>
</evidence>
<dbReference type="Pfam" id="PF01156">
    <property type="entry name" value="IU_nuc_hydro"/>
    <property type="match status" value="1"/>
</dbReference>
<dbReference type="InterPro" id="IPR036452">
    <property type="entry name" value="Ribo_hydro-like"/>
</dbReference>
<name>A0A1I2R5R0_9CORY</name>
<dbReference type="STRING" id="185761.SAMN05660282_00634"/>
<dbReference type="GO" id="GO:0008477">
    <property type="term" value="F:purine nucleosidase activity"/>
    <property type="evidence" value="ECO:0007669"/>
    <property type="project" value="TreeGrafter"/>
</dbReference>